<dbReference type="Pfam" id="PF01266">
    <property type="entry name" value="DAO"/>
    <property type="match status" value="1"/>
</dbReference>
<dbReference type="SUPFAM" id="SSF51905">
    <property type="entry name" value="FAD/NAD(P)-binding domain"/>
    <property type="match status" value="1"/>
</dbReference>
<proteinExistence type="predicted"/>
<dbReference type="InterPro" id="IPR036188">
    <property type="entry name" value="FAD/NAD-bd_sf"/>
</dbReference>
<name>A0A382MKV7_9ZZZZ</name>
<feature type="non-terminal residue" evidence="2">
    <location>
        <position position="96"/>
    </location>
</feature>
<gene>
    <name evidence="2" type="ORF">METZ01_LOCUS301261</name>
</gene>
<dbReference type="Gene3D" id="3.50.50.60">
    <property type="entry name" value="FAD/NAD(P)-binding domain"/>
    <property type="match status" value="1"/>
</dbReference>
<feature type="domain" description="FAD dependent oxidoreductase" evidence="1">
    <location>
        <begin position="1"/>
        <end position="51"/>
    </location>
</feature>
<dbReference type="AlphaFoldDB" id="A0A382MKV7"/>
<organism evidence="2">
    <name type="scientific">marine metagenome</name>
    <dbReference type="NCBI Taxonomy" id="408172"/>
    <lineage>
        <taxon>unclassified sequences</taxon>
        <taxon>metagenomes</taxon>
        <taxon>ecological metagenomes</taxon>
    </lineage>
</organism>
<dbReference type="EMBL" id="UINC01093742">
    <property type="protein sequence ID" value="SVC48407.1"/>
    <property type="molecule type" value="Genomic_DNA"/>
</dbReference>
<reference evidence="2" key="1">
    <citation type="submission" date="2018-05" db="EMBL/GenBank/DDBJ databases">
        <authorList>
            <person name="Lanie J.A."/>
            <person name="Ng W.-L."/>
            <person name="Kazmierczak K.M."/>
            <person name="Andrzejewski T.M."/>
            <person name="Davidsen T.M."/>
            <person name="Wayne K.J."/>
            <person name="Tettelin H."/>
            <person name="Glass J.I."/>
            <person name="Rusch D."/>
            <person name="Podicherti R."/>
            <person name="Tsui H.-C.T."/>
            <person name="Winkler M.E."/>
        </authorList>
    </citation>
    <scope>NUCLEOTIDE SEQUENCE</scope>
</reference>
<dbReference type="InterPro" id="IPR006076">
    <property type="entry name" value="FAD-dep_OxRdtase"/>
</dbReference>
<feature type="non-terminal residue" evidence="2">
    <location>
        <position position="1"/>
    </location>
</feature>
<accession>A0A382MKV7</accession>
<protein>
    <recommendedName>
        <fullName evidence="1">FAD dependent oxidoreductase domain-containing protein</fullName>
    </recommendedName>
</protein>
<sequence length="96" mass="10269">VVVVGGGVIGAACSHYLAEAGRKVVVVEKDRFGEACSAHNCGYVCPSHVLPLTEPGAVGTTLRGMLKPNSPFSVKPRLDLRLAYWVLRFSLRCNEA</sequence>
<evidence type="ECO:0000259" key="1">
    <source>
        <dbReference type="Pfam" id="PF01266"/>
    </source>
</evidence>
<evidence type="ECO:0000313" key="2">
    <source>
        <dbReference type="EMBL" id="SVC48407.1"/>
    </source>
</evidence>